<reference evidence="1 2" key="2">
    <citation type="journal article" date="2022" name="Mol. Ecol. Resour.">
        <title>The genomes of chicory, endive, great burdock and yacon provide insights into Asteraceae paleo-polyploidization history and plant inulin production.</title>
        <authorList>
            <person name="Fan W."/>
            <person name="Wang S."/>
            <person name="Wang H."/>
            <person name="Wang A."/>
            <person name="Jiang F."/>
            <person name="Liu H."/>
            <person name="Zhao H."/>
            <person name="Xu D."/>
            <person name="Zhang Y."/>
        </authorList>
    </citation>
    <scope>NUCLEOTIDE SEQUENCE [LARGE SCALE GENOMIC DNA]</scope>
    <source>
        <strain evidence="2">cv. Yunnan</strain>
        <tissue evidence="1">Leaves</tissue>
    </source>
</reference>
<keyword evidence="2" id="KW-1185">Reference proteome</keyword>
<dbReference type="EMBL" id="CM042032">
    <property type="protein sequence ID" value="KAI3776374.1"/>
    <property type="molecule type" value="Genomic_DNA"/>
</dbReference>
<organism evidence="1 2">
    <name type="scientific">Smallanthus sonchifolius</name>
    <dbReference type="NCBI Taxonomy" id="185202"/>
    <lineage>
        <taxon>Eukaryota</taxon>
        <taxon>Viridiplantae</taxon>
        <taxon>Streptophyta</taxon>
        <taxon>Embryophyta</taxon>
        <taxon>Tracheophyta</taxon>
        <taxon>Spermatophyta</taxon>
        <taxon>Magnoliopsida</taxon>
        <taxon>eudicotyledons</taxon>
        <taxon>Gunneridae</taxon>
        <taxon>Pentapetalae</taxon>
        <taxon>asterids</taxon>
        <taxon>campanulids</taxon>
        <taxon>Asterales</taxon>
        <taxon>Asteraceae</taxon>
        <taxon>Asteroideae</taxon>
        <taxon>Heliantheae alliance</taxon>
        <taxon>Millerieae</taxon>
        <taxon>Smallanthus</taxon>
    </lineage>
</organism>
<reference evidence="2" key="1">
    <citation type="journal article" date="2022" name="Mol. Ecol. Resour.">
        <title>The genomes of chicory, endive, great burdock and yacon provide insights into Asteraceae palaeo-polyploidization history and plant inulin production.</title>
        <authorList>
            <person name="Fan W."/>
            <person name="Wang S."/>
            <person name="Wang H."/>
            <person name="Wang A."/>
            <person name="Jiang F."/>
            <person name="Liu H."/>
            <person name="Zhao H."/>
            <person name="Xu D."/>
            <person name="Zhang Y."/>
        </authorList>
    </citation>
    <scope>NUCLEOTIDE SEQUENCE [LARGE SCALE GENOMIC DNA]</scope>
    <source>
        <strain evidence="2">cv. Yunnan</strain>
    </source>
</reference>
<protein>
    <submittedName>
        <fullName evidence="1">Uncharacterized protein</fullName>
    </submittedName>
</protein>
<name>A0ACB9FYZ9_9ASTR</name>
<evidence type="ECO:0000313" key="2">
    <source>
        <dbReference type="Proteomes" id="UP001056120"/>
    </source>
</evidence>
<proteinExistence type="predicted"/>
<comment type="caution">
    <text evidence="1">The sequence shown here is derived from an EMBL/GenBank/DDBJ whole genome shotgun (WGS) entry which is preliminary data.</text>
</comment>
<evidence type="ECO:0000313" key="1">
    <source>
        <dbReference type="EMBL" id="KAI3776374.1"/>
    </source>
</evidence>
<dbReference type="Proteomes" id="UP001056120">
    <property type="component" value="Linkage Group LG15"/>
</dbReference>
<sequence>MVHAGIAFAIFVLYGISKLLEEYLRPILWLNSPSRNSANPSFVLDRTLGISRKKKSDSEKRKRSGFSILLRWLVSFWVFVMAYEQSGVLGVVTLLGLGFMFTSTHVKSTMRLNYAVKVLVTFGAQKVPDSLVGNITDLDVKWIIVHSKHASDENKLLLLRKLLKYFM</sequence>
<accession>A0ACB9FYZ9</accession>
<gene>
    <name evidence="1" type="ORF">L1987_46153</name>
</gene>